<gene>
    <name evidence="2" type="ORF">BKA10_002097</name>
</gene>
<dbReference type="Pfam" id="PF13830">
    <property type="entry name" value="DUF4192"/>
    <property type="match status" value="1"/>
</dbReference>
<protein>
    <recommendedName>
        <fullName evidence="4">Lipopolysaccharide biosynthesis protein</fullName>
    </recommendedName>
</protein>
<evidence type="ECO:0000313" key="3">
    <source>
        <dbReference type="Proteomes" id="UP000549113"/>
    </source>
</evidence>
<keyword evidence="3" id="KW-1185">Reference proteome</keyword>
<evidence type="ECO:0000256" key="1">
    <source>
        <dbReference type="SAM" id="MobiDB-lite"/>
    </source>
</evidence>
<organism evidence="2 3">
    <name type="scientific">Microbacterium invictum</name>
    <dbReference type="NCBI Taxonomy" id="515415"/>
    <lineage>
        <taxon>Bacteria</taxon>
        <taxon>Bacillati</taxon>
        <taxon>Actinomycetota</taxon>
        <taxon>Actinomycetes</taxon>
        <taxon>Micrococcales</taxon>
        <taxon>Microbacteriaceae</taxon>
        <taxon>Microbacterium</taxon>
    </lineage>
</organism>
<name>A0AA40SQ28_9MICO</name>
<feature type="region of interest" description="Disordered" evidence="1">
    <location>
        <begin position="198"/>
        <end position="218"/>
    </location>
</feature>
<evidence type="ECO:0000313" key="2">
    <source>
        <dbReference type="EMBL" id="MBB4140303.1"/>
    </source>
</evidence>
<accession>A0AA40SQ28</accession>
<dbReference type="RefSeq" id="WP_183499860.1">
    <property type="nucleotide sequence ID" value="NZ_BAABCO010000002.1"/>
</dbReference>
<proteinExistence type="predicted"/>
<dbReference type="EMBL" id="JACIFH010000001">
    <property type="protein sequence ID" value="MBB4140303.1"/>
    <property type="molecule type" value="Genomic_DNA"/>
</dbReference>
<reference evidence="2 3" key="1">
    <citation type="submission" date="2020-08" db="EMBL/GenBank/DDBJ databases">
        <title>Sequencing the genomes of 1000 actinobacteria strains.</title>
        <authorList>
            <person name="Klenk H.-P."/>
        </authorList>
    </citation>
    <scope>NUCLEOTIDE SEQUENCE [LARGE SCALE GENOMIC DNA]</scope>
    <source>
        <strain evidence="2 3">DSM 19600</strain>
    </source>
</reference>
<evidence type="ECO:0008006" key="4">
    <source>
        <dbReference type="Google" id="ProtNLM"/>
    </source>
</evidence>
<dbReference type="Proteomes" id="UP000549113">
    <property type="component" value="Unassembled WGS sequence"/>
</dbReference>
<comment type="caution">
    <text evidence="2">The sequence shown here is derived from an EMBL/GenBank/DDBJ whole genome shotgun (WGS) entry which is preliminary data.</text>
</comment>
<dbReference type="AlphaFoldDB" id="A0AA40SQ28"/>
<sequence>MSTIVTVADAAQFLSLVPRLLGYTPSRSIVLVPMADGRSAGAMRVDLPPGDDPGTVDPVASTIVGMMCRIAAVDAFVVIVYTDAGVSTDGGALPHAALVEALSRCAEASGIRVVDALTVGADGWGSHLDAGSSDLGSGPQVRPLDELLTTTAPPVRGDQASGAELPPSSAALREAVSTALRSLRASLELICGVPATDDAEGYDGDDQAAADEPDKRDRRIDPQALAAACELDDLPRLYERALGWDAGWLRPLDVALLAWCLARPALRDVALVQWSGDVVRGEDALEAQRRWEDVGADYPSDLASVLWGEGPRPDPARLERALELCRRVATASPVEQRAGALAACAWVSWALGRSTHADRYAAMAHEIDDEHGLAAIVRSFVTAGHLPDWAFRGR</sequence>
<dbReference type="InterPro" id="IPR025447">
    <property type="entry name" value="DUF4192"/>
</dbReference>
<feature type="compositionally biased region" description="Acidic residues" evidence="1">
    <location>
        <begin position="198"/>
        <end position="211"/>
    </location>
</feature>